<reference evidence="2 3" key="1">
    <citation type="submission" date="2013-02" db="EMBL/GenBank/DDBJ databases">
        <title>The Genome Sequence of Acinetobacter sp. NIPH 1859.</title>
        <authorList>
            <consortium name="The Broad Institute Genome Sequencing Platform"/>
            <consortium name="The Broad Institute Genome Sequencing Center for Infectious Disease"/>
            <person name="Cerqueira G."/>
            <person name="Feldgarden M."/>
            <person name="Courvalin P."/>
            <person name="Perichon B."/>
            <person name="Grillot-Courvalin C."/>
            <person name="Clermont D."/>
            <person name="Rocha E."/>
            <person name="Yoon E.-J."/>
            <person name="Nemec A."/>
            <person name="Walker B."/>
            <person name="Young S.K."/>
            <person name="Zeng Q."/>
            <person name="Gargeya S."/>
            <person name="Fitzgerald M."/>
            <person name="Haas B."/>
            <person name="Abouelleil A."/>
            <person name="Alvarado L."/>
            <person name="Arachchi H.M."/>
            <person name="Berlin A.M."/>
            <person name="Chapman S.B."/>
            <person name="Dewar J."/>
            <person name="Goldberg J."/>
            <person name="Griggs A."/>
            <person name="Gujja S."/>
            <person name="Hansen M."/>
            <person name="Howarth C."/>
            <person name="Imamovic A."/>
            <person name="Larimer J."/>
            <person name="McCowan C."/>
            <person name="Murphy C."/>
            <person name="Neiman D."/>
            <person name="Pearson M."/>
            <person name="Priest M."/>
            <person name="Roberts A."/>
            <person name="Saif S."/>
            <person name="Shea T."/>
            <person name="Sisk P."/>
            <person name="Sykes S."/>
            <person name="Wortman J."/>
            <person name="Nusbaum C."/>
            <person name="Birren B."/>
        </authorList>
    </citation>
    <scope>NUCLEOTIDE SEQUENCE [LARGE SCALE GENOMIC DNA]</scope>
    <source>
        <strain evidence="2 3">NIPH 1859</strain>
    </source>
</reference>
<keyword evidence="1" id="KW-0812">Transmembrane</keyword>
<feature type="transmembrane region" description="Helical" evidence="1">
    <location>
        <begin position="59"/>
        <end position="81"/>
    </location>
</feature>
<protein>
    <submittedName>
        <fullName evidence="2">Uncharacterized protein</fullName>
    </submittedName>
</protein>
<dbReference type="Proteomes" id="UP000013009">
    <property type="component" value="Unassembled WGS sequence"/>
</dbReference>
<sequence>MDIFRYLITIFLFAAGVFCLVQFLGENFDLIFFALSIVCFLFAYWVKPKRENRERRSDAWYWFDLIDMLVEAVYLLIILPFRLLRRIFDFFSPDVP</sequence>
<evidence type="ECO:0000313" key="2">
    <source>
        <dbReference type="EMBL" id="ENX33984.1"/>
    </source>
</evidence>
<feature type="transmembrane region" description="Helical" evidence="1">
    <location>
        <begin position="30"/>
        <end position="47"/>
    </location>
</feature>
<keyword evidence="1" id="KW-1133">Transmembrane helix</keyword>
<organism evidence="2 3">
    <name type="scientific">Acinetobacter colistiniresistens</name>
    <dbReference type="NCBI Taxonomy" id="280145"/>
    <lineage>
        <taxon>Bacteria</taxon>
        <taxon>Pseudomonadati</taxon>
        <taxon>Pseudomonadota</taxon>
        <taxon>Gammaproteobacteria</taxon>
        <taxon>Moraxellales</taxon>
        <taxon>Moraxellaceae</taxon>
        <taxon>Acinetobacter</taxon>
    </lineage>
</organism>
<keyword evidence="1" id="KW-0472">Membrane</keyword>
<proteinExistence type="predicted"/>
<gene>
    <name evidence="2" type="ORF">F889_02648</name>
</gene>
<keyword evidence="3" id="KW-1185">Reference proteome</keyword>
<name>N9PK95_9GAMM</name>
<dbReference type="OrthoDB" id="6704055at2"/>
<dbReference type="EMBL" id="APRZ01000017">
    <property type="protein sequence ID" value="ENX33984.1"/>
    <property type="molecule type" value="Genomic_DNA"/>
</dbReference>
<evidence type="ECO:0000256" key="1">
    <source>
        <dbReference type="SAM" id="Phobius"/>
    </source>
</evidence>
<accession>N9PK95</accession>
<dbReference type="AlphaFoldDB" id="N9PK95"/>
<comment type="caution">
    <text evidence="2">The sequence shown here is derived from an EMBL/GenBank/DDBJ whole genome shotgun (WGS) entry which is preliminary data.</text>
</comment>
<feature type="transmembrane region" description="Helical" evidence="1">
    <location>
        <begin position="7"/>
        <end position="24"/>
    </location>
</feature>
<evidence type="ECO:0000313" key="3">
    <source>
        <dbReference type="Proteomes" id="UP000013009"/>
    </source>
</evidence>
<dbReference type="RefSeq" id="WP_005275006.1">
    <property type="nucleotide sequence ID" value="NZ_KB850195.1"/>
</dbReference>
<dbReference type="HOGENOM" id="CLU_2353471_0_0_6"/>